<feature type="compositionally biased region" description="Polar residues" evidence="2">
    <location>
        <begin position="1581"/>
        <end position="1596"/>
    </location>
</feature>
<evidence type="ECO:0000256" key="1">
    <source>
        <dbReference type="SAM" id="Coils"/>
    </source>
</evidence>
<feature type="compositionally biased region" description="Basic and acidic residues" evidence="2">
    <location>
        <begin position="1367"/>
        <end position="1407"/>
    </location>
</feature>
<keyword evidence="1" id="KW-0175">Coiled coil</keyword>
<dbReference type="SUPFAM" id="SSF55464">
    <property type="entry name" value="Origin of replication-binding domain, RBD-like"/>
    <property type="match status" value="1"/>
</dbReference>
<protein>
    <submittedName>
        <fullName evidence="4">Relaxase domain-containing protein</fullName>
    </submittedName>
</protein>
<feature type="domain" description="TrwC relaxase" evidence="3">
    <location>
        <begin position="32"/>
        <end position="366"/>
    </location>
</feature>
<dbReference type="Pfam" id="PF13604">
    <property type="entry name" value="AAA_30"/>
    <property type="match status" value="1"/>
</dbReference>
<feature type="compositionally biased region" description="Low complexity" evidence="2">
    <location>
        <begin position="1515"/>
        <end position="1524"/>
    </location>
</feature>
<organism evidence="4 5">
    <name type="scientific">Amycolatopsis acididurans</name>
    <dbReference type="NCBI Taxonomy" id="2724524"/>
    <lineage>
        <taxon>Bacteria</taxon>
        <taxon>Bacillati</taxon>
        <taxon>Actinomycetota</taxon>
        <taxon>Actinomycetes</taxon>
        <taxon>Pseudonocardiales</taxon>
        <taxon>Pseudonocardiaceae</taxon>
        <taxon>Amycolatopsis</taxon>
    </lineage>
</organism>
<evidence type="ECO:0000313" key="5">
    <source>
        <dbReference type="Proteomes" id="UP000715441"/>
    </source>
</evidence>
<evidence type="ECO:0000313" key="4">
    <source>
        <dbReference type="EMBL" id="NKQ59026.1"/>
    </source>
</evidence>
<feature type="compositionally biased region" description="Basic and acidic residues" evidence="2">
    <location>
        <begin position="1481"/>
        <end position="1511"/>
    </location>
</feature>
<comment type="caution">
    <text evidence="4">The sequence shown here is derived from an EMBL/GenBank/DDBJ whole genome shotgun (WGS) entry which is preliminary data.</text>
</comment>
<accession>A0ABX1JK51</accession>
<evidence type="ECO:0000259" key="3">
    <source>
        <dbReference type="Pfam" id="PF08751"/>
    </source>
</evidence>
<feature type="region of interest" description="Disordered" evidence="2">
    <location>
        <begin position="1327"/>
        <end position="1596"/>
    </location>
</feature>
<dbReference type="Gene3D" id="3.40.50.300">
    <property type="entry name" value="P-loop containing nucleotide triphosphate hydrolases"/>
    <property type="match status" value="1"/>
</dbReference>
<feature type="compositionally biased region" description="Basic and acidic residues" evidence="2">
    <location>
        <begin position="1525"/>
        <end position="1535"/>
    </location>
</feature>
<feature type="coiled-coil region" evidence="1">
    <location>
        <begin position="1231"/>
        <end position="1258"/>
    </location>
</feature>
<dbReference type="Pfam" id="PF08751">
    <property type="entry name" value="TrwC"/>
    <property type="match status" value="1"/>
</dbReference>
<dbReference type="EMBL" id="JAAXLS010000075">
    <property type="protein sequence ID" value="NKQ59026.1"/>
    <property type="molecule type" value="Genomic_DNA"/>
</dbReference>
<dbReference type="InterPro" id="IPR027417">
    <property type="entry name" value="P-loop_NTPase"/>
</dbReference>
<dbReference type="Proteomes" id="UP000715441">
    <property type="component" value="Unassembled WGS sequence"/>
</dbReference>
<keyword evidence="5" id="KW-1185">Reference proteome</keyword>
<dbReference type="InterPro" id="IPR014862">
    <property type="entry name" value="TrwC"/>
</dbReference>
<dbReference type="SUPFAM" id="SSF52540">
    <property type="entry name" value="P-loop containing nucleoside triphosphate hydrolases"/>
    <property type="match status" value="2"/>
</dbReference>
<name>A0ABX1JK51_9PSEU</name>
<feature type="compositionally biased region" description="Basic and acidic residues" evidence="2">
    <location>
        <begin position="1544"/>
        <end position="1579"/>
    </location>
</feature>
<reference evidence="4 5" key="1">
    <citation type="submission" date="2020-04" db="EMBL/GenBank/DDBJ databases">
        <title>Novel species.</title>
        <authorList>
            <person name="Teo W.F.A."/>
            <person name="Lipun K."/>
            <person name="Srisuk N."/>
            <person name="Duangmal K."/>
        </authorList>
    </citation>
    <scope>NUCLEOTIDE SEQUENCE [LARGE SCALE GENOMIC DNA]</scope>
    <source>
        <strain evidence="4 5">K13G38</strain>
    </source>
</reference>
<evidence type="ECO:0000256" key="2">
    <source>
        <dbReference type="SAM" id="MobiDB-lite"/>
    </source>
</evidence>
<proteinExistence type="predicted"/>
<dbReference type="RefSeq" id="WP_168523412.1">
    <property type="nucleotide sequence ID" value="NZ_JAAXLS010000075.1"/>
</dbReference>
<feature type="compositionally biased region" description="Basic and acidic residues" evidence="2">
    <location>
        <begin position="1415"/>
        <end position="1452"/>
    </location>
</feature>
<dbReference type="NCBIfam" id="NF041492">
    <property type="entry name" value="MobF"/>
    <property type="match status" value="1"/>
</dbReference>
<gene>
    <name evidence="4" type="ORF">HFP15_39910</name>
</gene>
<sequence length="1596" mass="176997">MLRITAVSAGAVDYLLRGSNCAEHRHAPERNQDRELDGPGYFLSASEHGEAPGIWGGNGAGYFGVRAGSMATEEDVRKVFGELKDPESDEYLGRAPRNYKSYEKLYAEAIARESDATPERLREIKQECLGGQRKAVAYYDLTFSPVKSVSVYYAALLAEGRTEDAQKVLAAHENAINKAMDYAEKHAAYTRTGYHGKALDGRSVGKYEEATGLIWTSWRHSTNRDEEPQLHSHVAVLNRVVTASDGKWRALDGKSFQPIKQGIDAYYTRALEHDLRRDLGVVFANRPDGKAREILGIDHELCADASSRRATIEARVAERVAEFVEQYGHEPSPQQLKEITQTETLDSRAAKTGTAPDEQYTNWSSDKSDRLSASLDAVEAAAAEVSLNGHPDLKLGAHATIEEALQAAVESVQAKYSTWDRGNLEAAIGAELDRSHGIDGDLHELADQVLKAGNQYGVLTVTAPDPTTVPAALQREDGRSIYRPHVDEKYATERHLSTEERVVVGARQLTAPTIDGPDLELLRVELEANGLKPDQAAAVLGTVSSGCAGDVLIGPAGAGKSHTVGVLTDVWQNHFGTRVLGLATSQRATQELEGHGLEAINTTAFLNRFTPDAQTGEVRDFVRPGDLFVVDESGMSSTAELARIAKLVEEGGGKLLYTGDPEQLDAVGAGGLFDLIGRDNGAFELENVQRFHDIDPQTGERIIREWEADASLRMRVGDTSVVREYEDRGRLRGGTREEIQDAAIRGYMADTLDGLESLLIVGSNAEAANLSARIHAQLVELGRVQPEVVATDRDQNPLGVGDVIQARKNARLDTSDGRRVINRLTYEVLGHDDRGRLMVRQRETGTLAHLPESYVRQHVALAYASTDYAAQGRTVDTGHGLLDETTTRNAGYSRLTRGTARNTAYVETHRAPDEHGVERLDVTPGEAFAAVLERDGTQSAALLAMREGLETSAGLGTVGTQWDLVSKEYASDRYTDVLAELFSPEDMDRITSELGYDRFMRAVREAELKGHNAANIIRESAQLRDMSGADSWSDVLRARLRKHAEERQPEQQVDPTNWTTLQAPIEGEIGQFTHELAVLASDRQQALGRQAAEELPEWALVNLGPVPDEDGQRREWIRRAGIAAGYRELHAIPDTSLSLGPAPSREQEFHRALWQQAYAALGRPTDAMDYSAATEHELREMRARWQRERTWAPAYVADELQQAYQVAADYRADAAYGRAQLEQMAVESEVYAESVRQVELAERLAEQYAEKARLLEDVHLARGHWFDSTEDARLAAQMATEELERRDLPLEAQRPQAEQLELFEIADEAEVGADPGPAEPVIPAQRQAELAAERAEREQQAGVGAEVEAERTTEPEQAALEAGTEQETDRRQWWQRWADKIGAPREREVEPEQAEVRPEPQEERERAAATPRQAEQARETQPERDTERDRAEDLPADREPGREAERTQERAAEQQVDPNQLELFDLEPTPGDVVKAQPVRGAEHDQAEELDRSAEHEAGRDVGETLAEVRRQARAAEQLRTQRAAAERARAEQRQVEQAAEMAEAERQRRDEAERIRQQQTEQAREQHREHEPEIELVRSEPSSPAEQSQRGRGGR</sequence>